<gene>
    <name evidence="8" type="ORF">J2X16_002145</name>
</gene>
<evidence type="ECO:0000256" key="4">
    <source>
        <dbReference type="ARBA" id="ARBA00022803"/>
    </source>
</evidence>
<dbReference type="InterPro" id="IPR056412">
    <property type="entry name" value="Ig_CycH"/>
</dbReference>
<reference evidence="8 9" key="1">
    <citation type="submission" date="2023-07" db="EMBL/GenBank/DDBJ databases">
        <title>Sorghum-associated microbial communities from plants grown in Nebraska, USA.</title>
        <authorList>
            <person name="Schachtman D."/>
        </authorList>
    </citation>
    <scope>NUCLEOTIDE SEQUENCE [LARGE SCALE GENOMIC DNA]</scope>
    <source>
        <strain evidence="8 9">BE310</strain>
    </source>
</reference>
<keyword evidence="4" id="KW-0802">TPR repeat</keyword>
<dbReference type="Proteomes" id="UP001180536">
    <property type="component" value="Unassembled WGS sequence"/>
</dbReference>
<accession>A0ABU1Z8M9</accession>
<name>A0ABU1Z8M9_9BURK</name>
<organism evidence="8 9">
    <name type="scientific">Pelomonas aquatica</name>
    <dbReference type="NCBI Taxonomy" id="431058"/>
    <lineage>
        <taxon>Bacteria</taxon>
        <taxon>Pseudomonadati</taxon>
        <taxon>Pseudomonadota</taxon>
        <taxon>Betaproteobacteria</taxon>
        <taxon>Burkholderiales</taxon>
        <taxon>Sphaerotilaceae</taxon>
        <taxon>Roseateles</taxon>
    </lineage>
</organism>
<evidence type="ECO:0000259" key="7">
    <source>
        <dbReference type="Pfam" id="PF23914"/>
    </source>
</evidence>
<dbReference type="InterPro" id="IPR017560">
    <property type="entry name" value="Cyt_c_biogenesis_CcmI"/>
</dbReference>
<protein>
    <submittedName>
        <fullName evidence="8">Cytochrome c-type biogenesis protein CcmH</fullName>
    </submittedName>
</protein>
<dbReference type="EMBL" id="JAVDXQ010000003">
    <property type="protein sequence ID" value="MDR7296798.1"/>
    <property type="molecule type" value="Genomic_DNA"/>
</dbReference>
<evidence type="ECO:0000256" key="1">
    <source>
        <dbReference type="ARBA" id="ARBA00004196"/>
    </source>
</evidence>
<evidence type="ECO:0000313" key="9">
    <source>
        <dbReference type="Proteomes" id="UP001180536"/>
    </source>
</evidence>
<keyword evidence="5" id="KW-0472">Membrane</keyword>
<keyword evidence="9" id="KW-1185">Reference proteome</keyword>
<keyword evidence="2" id="KW-0677">Repeat</keyword>
<proteinExistence type="predicted"/>
<sequence>MSPIWTLWGTALALLLVALAGLLWPLLRESIAQPEGRAGIEARLRSLYRAQRDELDRQSLPPADHRQAVDELQRRLLDDIDRAAATPQARAADGPWQKRAPAAVLSVLLPLAALGLYLQVGDPRAAATLAQAQPDTHAGKGIDADAMVARLAERLQQTPDDLEGWMVLARSREVQEDFPAAAQAYERAADLAARQQAPAELQARLLADRADALASARGGALDGPVQAALDAALALHPDQPKALALAGTAAARRGDRDAARRHWQRLLPLLEPDSDIALRLQNDMAGLDGARATAPLPNGIAGTVRVAAALQGKVQPGDTVFIVARSAAAGPAPLAVLRLPASALPADFVLDDRHAMSPTGPRLSQAVDLTIEARVSPSGTAQRQPGQPGSRALAVRAGSQGVALVIDTLGARPAP</sequence>
<evidence type="ECO:0000256" key="5">
    <source>
        <dbReference type="SAM" id="Phobius"/>
    </source>
</evidence>
<comment type="subcellular location">
    <subcellularLocation>
        <location evidence="1">Cell envelope</location>
    </subcellularLocation>
</comment>
<keyword evidence="3" id="KW-0201">Cytochrome c-type biogenesis</keyword>
<dbReference type="Pfam" id="PF23892">
    <property type="entry name" value="Ig_CycH"/>
    <property type="match status" value="1"/>
</dbReference>
<dbReference type="InterPro" id="IPR056413">
    <property type="entry name" value="TPR_CcmH_CycH"/>
</dbReference>
<dbReference type="RefSeq" id="WP_310344341.1">
    <property type="nucleotide sequence ID" value="NZ_JAVDXQ010000003.1"/>
</dbReference>
<dbReference type="SUPFAM" id="SSF48452">
    <property type="entry name" value="TPR-like"/>
    <property type="match status" value="1"/>
</dbReference>
<feature type="transmembrane region" description="Helical" evidence="5">
    <location>
        <begin position="6"/>
        <end position="27"/>
    </location>
</feature>
<feature type="domain" description="Cytochrome c-type biogenesis protein H Ig-like" evidence="6">
    <location>
        <begin position="301"/>
        <end position="407"/>
    </location>
</feature>
<evidence type="ECO:0000259" key="6">
    <source>
        <dbReference type="Pfam" id="PF23892"/>
    </source>
</evidence>
<dbReference type="NCBIfam" id="TIGR03142">
    <property type="entry name" value="cytochro_ccmI"/>
    <property type="match status" value="1"/>
</dbReference>
<dbReference type="Gene3D" id="1.25.40.10">
    <property type="entry name" value="Tetratricopeptide repeat domain"/>
    <property type="match status" value="1"/>
</dbReference>
<dbReference type="InterPro" id="IPR011990">
    <property type="entry name" value="TPR-like_helical_dom_sf"/>
</dbReference>
<feature type="domain" description="Cytochrome c-type biogenesis protein H TPR" evidence="7">
    <location>
        <begin position="151"/>
        <end position="275"/>
    </location>
</feature>
<keyword evidence="5" id="KW-0812">Transmembrane</keyword>
<dbReference type="InterPro" id="IPR051263">
    <property type="entry name" value="C-type_cytochrome_biogenesis"/>
</dbReference>
<dbReference type="PANTHER" id="PTHR47870">
    <property type="entry name" value="CYTOCHROME C-TYPE BIOGENESIS PROTEIN CCMH"/>
    <property type="match status" value="1"/>
</dbReference>
<evidence type="ECO:0000256" key="3">
    <source>
        <dbReference type="ARBA" id="ARBA00022748"/>
    </source>
</evidence>
<dbReference type="PANTHER" id="PTHR47870:SF4">
    <property type="entry name" value="CYTOCHROME C-TYPE BIOGENESIS PROTEIN CYCH"/>
    <property type="match status" value="1"/>
</dbReference>
<keyword evidence="5" id="KW-1133">Transmembrane helix</keyword>
<evidence type="ECO:0000256" key="2">
    <source>
        <dbReference type="ARBA" id="ARBA00022737"/>
    </source>
</evidence>
<dbReference type="Pfam" id="PF23914">
    <property type="entry name" value="TPR_CcmH_CycH"/>
    <property type="match status" value="1"/>
</dbReference>
<comment type="caution">
    <text evidence="8">The sequence shown here is derived from an EMBL/GenBank/DDBJ whole genome shotgun (WGS) entry which is preliminary data.</text>
</comment>
<evidence type="ECO:0000313" key="8">
    <source>
        <dbReference type="EMBL" id="MDR7296798.1"/>
    </source>
</evidence>